<keyword evidence="5" id="KW-1185">Reference proteome</keyword>
<feature type="domain" description="Ral GTPase-activating protein subunit alpha/beta N-terminal" evidence="3">
    <location>
        <begin position="534"/>
        <end position="605"/>
    </location>
</feature>
<reference evidence="4 5" key="1">
    <citation type="journal article" date="2022" name="Gigascience">
        <title>A chromosome-level genome assembly and annotation of the desert horned lizard, Phrynosoma platyrhinos, provides insight into chromosomal rearrangements among reptiles.</title>
        <authorList>
            <person name="Koochekian N."/>
            <person name="Ascanio A."/>
            <person name="Farleigh K."/>
            <person name="Card D.C."/>
            <person name="Schield D.R."/>
            <person name="Castoe T.A."/>
            <person name="Jezkova T."/>
        </authorList>
    </citation>
    <scope>NUCLEOTIDE SEQUENCE [LARGE SCALE GENOMIC DNA]</scope>
    <source>
        <strain evidence="4">NK-2021</strain>
    </source>
</reference>
<name>A0ABQ7ST55_PHRPL</name>
<evidence type="ECO:0000256" key="2">
    <source>
        <dbReference type="SAM" id="MobiDB-lite"/>
    </source>
</evidence>
<dbReference type="InterPro" id="IPR046859">
    <property type="entry name" value="RGPA/RALGAPB_N"/>
</dbReference>
<keyword evidence="1" id="KW-0597">Phosphoprotein</keyword>
<evidence type="ECO:0000256" key="1">
    <source>
        <dbReference type="ARBA" id="ARBA00022553"/>
    </source>
</evidence>
<evidence type="ECO:0000313" key="5">
    <source>
        <dbReference type="Proteomes" id="UP000826234"/>
    </source>
</evidence>
<dbReference type="EMBL" id="JAIPUX010003289">
    <property type="protein sequence ID" value="KAH0620529.1"/>
    <property type="molecule type" value="Genomic_DNA"/>
</dbReference>
<organism evidence="4 5">
    <name type="scientific">Phrynosoma platyrhinos</name>
    <name type="common">Desert horned lizard</name>
    <dbReference type="NCBI Taxonomy" id="52577"/>
    <lineage>
        <taxon>Eukaryota</taxon>
        <taxon>Metazoa</taxon>
        <taxon>Chordata</taxon>
        <taxon>Craniata</taxon>
        <taxon>Vertebrata</taxon>
        <taxon>Euteleostomi</taxon>
        <taxon>Lepidosauria</taxon>
        <taxon>Squamata</taxon>
        <taxon>Bifurcata</taxon>
        <taxon>Unidentata</taxon>
        <taxon>Episquamata</taxon>
        <taxon>Toxicofera</taxon>
        <taxon>Iguania</taxon>
        <taxon>Phrynosomatidae</taxon>
        <taxon>Phrynosomatinae</taxon>
        <taxon>Phrynosoma</taxon>
    </lineage>
</organism>
<comment type="caution">
    <text evidence="4">The sequence shown here is derived from an EMBL/GenBank/DDBJ whole genome shotgun (WGS) entry which is preliminary data.</text>
</comment>
<dbReference type="Pfam" id="PF20412">
    <property type="entry name" value="RALGAPB_N"/>
    <property type="match status" value="1"/>
</dbReference>
<feature type="region of interest" description="Disordered" evidence="2">
    <location>
        <begin position="444"/>
        <end position="482"/>
    </location>
</feature>
<feature type="compositionally biased region" description="Basic and acidic residues" evidence="2">
    <location>
        <begin position="330"/>
        <end position="350"/>
    </location>
</feature>
<dbReference type="PANTHER" id="PTHR10063">
    <property type="entry name" value="TUBERIN"/>
    <property type="match status" value="1"/>
</dbReference>
<accession>A0ABQ7ST55</accession>
<dbReference type="InterPro" id="IPR027107">
    <property type="entry name" value="Tuberin/Ral-act_asu"/>
</dbReference>
<feature type="compositionally biased region" description="Basic and acidic residues" evidence="2">
    <location>
        <begin position="446"/>
        <end position="467"/>
    </location>
</feature>
<feature type="region of interest" description="Disordered" evidence="2">
    <location>
        <begin position="325"/>
        <end position="370"/>
    </location>
</feature>
<evidence type="ECO:0000313" key="4">
    <source>
        <dbReference type="EMBL" id="KAH0620529.1"/>
    </source>
</evidence>
<dbReference type="Proteomes" id="UP000826234">
    <property type="component" value="Unassembled WGS sequence"/>
</dbReference>
<feature type="compositionally biased region" description="Polar residues" evidence="2">
    <location>
        <begin position="351"/>
        <end position="369"/>
    </location>
</feature>
<feature type="non-terminal residue" evidence="4">
    <location>
        <position position="1"/>
    </location>
</feature>
<feature type="compositionally biased region" description="Polar residues" evidence="2">
    <location>
        <begin position="472"/>
        <end position="482"/>
    </location>
</feature>
<protein>
    <recommendedName>
        <fullName evidence="3">Ral GTPase-activating protein subunit alpha/beta N-terminal domain-containing protein</fullName>
    </recommendedName>
</protein>
<dbReference type="PANTHER" id="PTHR10063:SF3">
    <property type="entry name" value="RAL GTPASE-ACTIVATING PROTEIN SUBUNIT ALPHA-1"/>
    <property type="match status" value="1"/>
</dbReference>
<evidence type="ECO:0000259" key="3">
    <source>
        <dbReference type="Pfam" id="PF20412"/>
    </source>
</evidence>
<sequence>CHVILKLSGFFFYFAENAESIDLKQFFDQHFSHIYYVFFENFVTIEIGLKQKGHKSQREELDAILFIFEFKFVKKILQLLPERIHQRWQFHSIGLILKKLLHTGNSLKIRREGVRLFLLWLQALQNNCSKEQLCMFSCLIPGFPPPQSDHGPQTLDNLINPVLYVQETQVTAEEIIPLVPPQSGDKGQDDLTSYFLEALLKYIVIQVKSLEWKNKENQEKGFSFLFSHFKKYYLPYIFPNMCKESSLYNPVLEIPQMRPKPHYIMIKKDAETNEAVYCTKEPFLKARVIVIRWLVSFWLEPKPHTGPQIPGMEGETVPKNIQRAAASLTSREDSKIDSTDRPDRNAEPEQSHSNTSTLTEREPSSSSLCSIDEEHLTDIEIVRKVFSSKRSNVNFLTEIFRQAFLLPICEAAAMRKVVKVYQEWIQQEEKPLFMKEPDEIVSSSHVDCDENIGEHNSSEKGKEREEETTGNSGPVRNSSWTRNGCYQEVPQKISDFDAIEQGIRAGVQAVLQVFITNSSNIFLLEPANEIKPLLDEHTDMCKRILNIYRYMVVQVTMDKKTWEQMLLVLLRVTESVLKIPSQIFLQYQGRKNSTLAGRLAGPLFQANQYILFFLF</sequence>
<gene>
    <name evidence="4" type="ORF">JD844_021093</name>
</gene>
<proteinExistence type="predicted"/>